<keyword evidence="2" id="KW-0472">Membrane</keyword>
<keyword evidence="2" id="KW-1133">Transmembrane helix</keyword>
<organism evidence="3 4">
    <name type="scientific">Apodospora peruviana</name>
    <dbReference type="NCBI Taxonomy" id="516989"/>
    <lineage>
        <taxon>Eukaryota</taxon>
        <taxon>Fungi</taxon>
        <taxon>Dikarya</taxon>
        <taxon>Ascomycota</taxon>
        <taxon>Pezizomycotina</taxon>
        <taxon>Sordariomycetes</taxon>
        <taxon>Sordariomycetidae</taxon>
        <taxon>Sordariales</taxon>
        <taxon>Lasiosphaeriaceae</taxon>
        <taxon>Apodospora</taxon>
    </lineage>
</organism>
<comment type="caution">
    <text evidence="3">The sequence shown here is derived from an EMBL/GenBank/DDBJ whole genome shotgun (WGS) entry which is preliminary data.</text>
</comment>
<feature type="region of interest" description="Disordered" evidence="1">
    <location>
        <begin position="1"/>
        <end position="33"/>
    </location>
</feature>
<name>A0AAE0IUB6_9PEZI</name>
<protein>
    <recommendedName>
        <fullName evidence="5">Apple domain-containing protein</fullName>
    </recommendedName>
</protein>
<dbReference type="EMBL" id="JAUEDM010000001">
    <property type="protein sequence ID" value="KAK3331436.1"/>
    <property type="molecule type" value="Genomic_DNA"/>
</dbReference>
<accession>A0AAE0IUB6</accession>
<proteinExistence type="predicted"/>
<evidence type="ECO:0000256" key="1">
    <source>
        <dbReference type="SAM" id="MobiDB-lite"/>
    </source>
</evidence>
<evidence type="ECO:0000313" key="3">
    <source>
        <dbReference type="EMBL" id="KAK3331436.1"/>
    </source>
</evidence>
<feature type="region of interest" description="Disordered" evidence="1">
    <location>
        <begin position="63"/>
        <end position="82"/>
    </location>
</feature>
<feature type="compositionally biased region" description="Low complexity" evidence="1">
    <location>
        <begin position="121"/>
        <end position="136"/>
    </location>
</feature>
<dbReference type="Proteomes" id="UP001283341">
    <property type="component" value="Unassembled WGS sequence"/>
</dbReference>
<dbReference type="AlphaFoldDB" id="A0AAE0IUB6"/>
<reference evidence="3" key="2">
    <citation type="submission" date="2023-06" db="EMBL/GenBank/DDBJ databases">
        <authorList>
            <consortium name="Lawrence Berkeley National Laboratory"/>
            <person name="Haridas S."/>
            <person name="Hensen N."/>
            <person name="Bonometti L."/>
            <person name="Westerberg I."/>
            <person name="Brannstrom I.O."/>
            <person name="Guillou S."/>
            <person name="Cros-Aarteil S."/>
            <person name="Calhoun S."/>
            <person name="Kuo A."/>
            <person name="Mondo S."/>
            <person name="Pangilinan J."/>
            <person name="Riley R."/>
            <person name="Labutti K."/>
            <person name="Andreopoulos B."/>
            <person name="Lipzen A."/>
            <person name="Chen C."/>
            <person name="Yanf M."/>
            <person name="Daum C."/>
            <person name="Ng V."/>
            <person name="Clum A."/>
            <person name="Steindorff A."/>
            <person name="Ohm R."/>
            <person name="Martin F."/>
            <person name="Silar P."/>
            <person name="Natvig D."/>
            <person name="Lalanne C."/>
            <person name="Gautier V."/>
            <person name="Ament-Velasquez S.L."/>
            <person name="Kruys A."/>
            <person name="Hutchinson M.I."/>
            <person name="Powell A.J."/>
            <person name="Barry K."/>
            <person name="Miller A.N."/>
            <person name="Grigoriev I.V."/>
            <person name="Debuchy R."/>
            <person name="Gladieux P."/>
            <person name="Thoren M.H."/>
            <person name="Johannesson H."/>
        </authorList>
    </citation>
    <scope>NUCLEOTIDE SEQUENCE</scope>
    <source>
        <strain evidence="3">CBS 118394</strain>
    </source>
</reference>
<feature type="compositionally biased region" description="Polar residues" evidence="1">
    <location>
        <begin position="21"/>
        <end position="33"/>
    </location>
</feature>
<evidence type="ECO:0000313" key="4">
    <source>
        <dbReference type="Proteomes" id="UP001283341"/>
    </source>
</evidence>
<keyword evidence="2" id="KW-0812">Transmembrane</keyword>
<evidence type="ECO:0000256" key="2">
    <source>
        <dbReference type="SAM" id="Phobius"/>
    </source>
</evidence>
<reference evidence="3" key="1">
    <citation type="journal article" date="2023" name="Mol. Phylogenet. Evol.">
        <title>Genome-scale phylogeny and comparative genomics of the fungal order Sordariales.</title>
        <authorList>
            <person name="Hensen N."/>
            <person name="Bonometti L."/>
            <person name="Westerberg I."/>
            <person name="Brannstrom I.O."/>
            <person name="Guillou S."/>
            <person name="Cros-Aarteil S."/>
            <person name="Calhoun S."/>
            <person name="Haridas S."/>
            <person name="Kuo A."/>
            <person name="Mondo S."/>
            <person name="Pangilinan J."/>
            <person name="Riley R."/>
            <person name="LaButti K."/>
            <person name="Andreopoulos B."/>
            <person name="Lipzen A."/>
            <person name="Chen C."/>
            <person name="Yan M."/>
            <person name="Daum C."/>
            <person name="Ng V."/>
            <person name="Clum A."/>
            <person name="Steindorff A."/>
            <person name="Ohm R.A."/>
            <person name="Martin F."/>
            <person name="Silar P."/>
            <person name="Natvig D.O."/>
            <person name="Lalanne C."/>
            <person name="Gautier V."/>
            <person name="Ament-Velasquez S.L."/>
            <person name="Kruys A."/>
            <person name="Hutchinson M.I."/>
            <person name="Powell A.J."/>
            <person name="Barry K."/>
            <person name="Miller A.N."/>
            <person name="Grigoriev I.V."/>
            <person name="Debuchy R."/>
            <person name="Gladieux P."/>
            <person name="Hiltunen Thoren M."/>
            <person name="Johannesson H."/>
        </authorList>
    </citation>
    <scope>NUCLEOTIDE SEQUENCE</scope>
    <source>
        <strain evidence="3">CBS 118394</strain>
    </source>
</reference>
<sequence>MDTTPEVVRSGAAADAPEVYQHTQWTQPPAQKTTDYVGQYPYNGGNQHHGGYSSVPSQATHQLGFSSQAPTSPQQPNDASKKRLRRTNLLWGIALAVVVIAAAVGGGVGGTLAVQNARNAACSSTSTPPSSTSTSAGAGGAGSSTKAGPYTADPTAFVMPLAATDIATLANPPHACPTDIYQHPRNDSAAFKTFCQKDLNGADITNVISYTFEDCVDACLSYNRIPGEDVCVGVSMGLNLQDQIFGNSGGNCWLKKATLPSVTPALRVWSAVLCMDRDCKKTYETQPT</sequence>
<feature type="region of interest" description="Disordered" evidence="1">
    <location>
        <begin position="121"/>
        <end position="147"/>
    </location>
</feature>
<keyword evidence="4" id="KW-1185">Reference proteome</keyword>
<feature type="compositionally biased region" description="Polar residues" evidence="1">
    <location>
        <begin position="63"/>
        <end position="78"/>
    </location>
</feature>
<evidence type="ECO:0008006" key="5">
    <source>
        <dbReference type="Google" id="ProtNLM"/>
    </source>
</evidence>
<gene>
    <name evidence="3" type="ORF">B0H66DRAFT_636291</name>
</gene>
<feature type="transmembrane region" description="Helical" evidence="2">
    <location>
        <begin position="89"/>
        <end position="114"/>
    </location>
</feature>